<sequence>MSQGLFGLITQLRHFFAGMGLASREPGHAEGEGIKSINWLSKGLDRAKDGLRSYGTICARIGWTAAYSMLESLATPQRSKIHEAARQLLSRCRGNHAEYSQVQERLSPISNVLGREFWQPLGNDLVEALAREAAARLVTSAPAVDNTPVFGGQREPGPLAAGADGTTTGAPGTSGHDAGSTAGASTSAAPGSGTEEPHDREASSTAAPET</sequence>
<evidence type="ECO:0000313" key="3">
    <source>
        <dbReference type="Proteomes" id="UP001054889"/>
    </source>
</evidence>
<evidence type="ECO:0000313" key="2">
    <source>
        <dbReference type="EMBL" id="GJN40144.1"/>
    </source>
</evidence>
<gene>
    <name evidence="2" type="primary">gb29321</name>
    <name evidence="2" type="ORF">PR202_gb29321</name>
</gene>
<evidence type="ECO:0000256" key="1">
    <source>
        <dbReference type="SAM" id="MobiDB-lite"/>
    </source>
</evidence>
<keyword evidence="3" id="KW-1185">Reference proteome</keyword>
<accession>A0AAV5FZ49</accession>
<feature type="region of interest" description="Disordered" evidence="1">
    <location>
        <begin position="144"/>
        <end position="210"/>
    </location>
</feature>
<dbReference type="EMBL" id="BQKI01000104">
    <property type="protein sequence ID" value="GJN40144.1"/>
    <property type="molecule type" value="Genomic_DNA"/>
</dbReference>
<organism evidence="2 3">
    <name type="scientific">Eleusine coracana subsp. coracana</name>
    <dbReference type="NCBI Taxonomy" id="191504"/>
    <lineage>
        <taxon>Eukaryota</taxon>
        <taxon>Viridiplantae</taxon>
        <taxon>Streptophyta</taxon>
        <taxon>Embryophyta</taxon>
        <taxon>Tracheophyta</taxon>
        <taxon>Spermatophyta</taxon>
        <taxon>Magnoliopsida</taxon>
        <taxon>Liliopsida</taxon>
        <taxon>Poales</taxon>
        <taxon>Poaceae</taxon>
        <taxon>PACMAD clade</taxon>
        <taxon>Chloridoideae</taxon>
        <taxon>Cynodonteae</taxon>
        <taxon>Eleusininae</taxon>
        <taxon>Eleusine</taxon>
    </lineage>
</organism>
<reference evidence="2" key="2">
    <citation type="submission" date="2021-12" db="EMBL/GenBank/DDBJ databases">
        <title>Resequencing data analysis of finger millet.</title>
        <authorList>
            <person name="Hatakeyama M."/>
            <person name="Aluri S."/>
            <person name="Balachadran M.T."/>
            <person name="Sivarajan S.R."/>
            <person name="Poveda L."/>
            <person name="Shimizu-Inatsugi R."/>
            <person name="Schlapbach R."/>
            <person name="Sreeman S.M."/>
            <person name="Shimizu K.K."/>
        </authorList>
    </citation>
    <scope>NUCLEOTIDE SEQUENCE</scope>
</reference>
<protein>
    <submittedName>
        <fullName evidence="2">Uncharacterized protein</fullName>
    </submittedName>
</protein>
<feature type="compositionally biased region" description="Low complexity" evidence="1">
    <location>
        <begin position="156"/>
        <end position="194"/>
    </location>
</feature>
<reference evidence="2" key="1">
    <citation type="journal article" date="2018" name="DNA Res.">
        <title>Multiple hybrid de novo genome assembly of finger millet, an orphan allotetraploid crop.</title>
        <authorList>
            <person name="Hatakeyama M."/>
            <person name="Aluri S."/>
            <person name="Balachadran M.T."/>
            <person name="Sivarajan S.R."/>
            <person name="Patrignani A."/>
            <person name="Gruter S."/>
            <person name="Poveda L."/>
            <person name="Shimizu-Inatsugi R."/>
            <person name="Baeten J."/>
            <person name="Francoijs K.J."/>
            <person name="Nataraja K.N."/>
            <person name="Reddy Y.A.N."/>
            <person name="Phadnis S."/>
            <person name="Ravikumar R.L."/>
            <person name="Schlapbach R."/>
            <person name="Sreeman S.M."/>
            <person name="Shimizu K.K."/>
        </authorList>
    </citation>
    <scope>NUCLEOTIDE SEQUENCE</scope>
</reference>
<proteinExistence type="predicted"/>
<dbReference type="Proteomes" id="UP001054889">
    <property type="component" value="Unassembled WGS sequence"/>
</dbReference>
<name>A0AAV5FZ49_ELECO</name>
<dbReference type="AlphaFoldDB" id="A0AAV5FZ49"/>
<comment type="caution">
    <text evidence="2">The sequence shown here is derived from an EMBL/GenBank/DDBJ whole genome shotgun (WGS) entry which is preliminary data.</text>
</comment>